<name>A0ABV8T6K4_9ACTN</name>
<protein>
    <submittedName>
        <fullName evidence="2">Uncharacterized protein</fullName>
    </submittedName>
</protein>
<gene>
    <name evidence="2" type="ORF">ACFPC0_00795</name>
</gene>
<accession>A0ABV8T6K4</accession>
<evidence type="ECO:0000256" key="1">
    <source>
        <dbReference type="SAM" id="Phobius"/>
    </source>
</evidence>
<keyword evidence="1" id="KW-0472">Membrane</keyword>
<proteinExistence type="predicted"/>
<dbReference type="EMBL" id="JBHSDP010000002">
    <property type="protein sequence ID" value="MFC4326387.1"/>
    <property type="molecule type" value="Genomic_DNA"/>
</dbReference>
<comment type="caution">
    <text evidence="2">The sequence shown here is derived from an EMBL/GenBank/DDBJ whole genome shotgun (WGS) entry which is preliminary data.</text>
</comment>
<sequence>MAASLLGDALRSFGFLALLALIPIGALILFLLVLHFMTRRERGRKPSRGEVARQEERAASERQRQVEAQLLRERVLRADPEWPEAVLDHFLRWLLSRPDEGSMQEWMAFRQFQGLQLREREVEEARERARREGLAVHDGRRWRLTARGRRIFEEYGGDRERMNEAEKKRQQPHIRIDARGAGTVAHTIEGGVHGTTVNHAAVPTPVPAEADLQAVLQLVERLRTALADTDELSDLARQRASGDLGELDRELRAPVADREPGRARAALERLRTTLLGVDGLLEVVNQMWDRLRHWFPA</sequence>
<dbReference type="RefSeq" id="WP_381736457.1">
    <property type="nucleotide sequence ID" value="NZ_JBHSDP010000002.1"/>
</dbReference>
<keyword evidence="1" id="KW-1133">Transmembrane helix</keyword>
<keyword evidence="1" id="KW-0812">Transmembrane</keyword>
<evidence type="ECO:0000313" key="3">
    <source>
        <dbReference type="Proteomes" id="UP001595824"/>
    </source>
</evidence>
<dbReference type="Proteomes" id="UP001595824">
    <property type="component" value="Unassembled WGS sequence"/>
</dbReference>
<keyword evidence="3" id="KW-1185">Reference proteome</keyword>
<evidence type="ECO:0000313" key="2">
    <source>
        <dbReference type="EMBL" id="MFC4326387.1"/>
    </source>
</evidence>
<feature type="transmembrane region" description="Helical" evidence="1">
    <location>
        <begin position="12"/>
        <end position="38"/>
    </location>
</feature>
<reference evidence="3" key="1">
    <citation type="journal article" date="2019" name="Int. J. Syst. Evol. Microbiol.">
        <title>The Global Catalogue of Microorganisms (GCM) 10K type strain sequencing project: providing services to taxonomists for standard genome sequencing and annotation.</title>
        <authorList>
            <consortium name="The Broad Institute Genomics Platform"/>
            <consortium name="The Broad Institute Genome Sequencing Center for Infectious Disease"/>
            <person name="Wu L."/>
            <person name="Ma J."/>
        </authorList>
    </citation>
    <scope>NUCLEOTIDE SEQUENCE [LARGE SCALE GENOMIC DNA]</scope>
    <source>
        <strain evidence="3">PCU 347</strain>
    </source>
</reference>
<organism evidence="2 3">
    <name type="scientific">Streptomyces andamanensis</name>
    <dbReference type="NCBI Taxonomy" id="1565035"/>
    <lineage>
        <taxon>Bacteria</taxon>
        <taxon>Bacillati</taxon>
        <taxon>Actinomycetota</taxon>
        <taxon>Actinomycetes</taxon>
        <taxon>Kitasatosporales</taxon>
        <taxon>Streptomycetaceae</taxon>
        <taxon>Streptomyces</taxon>
    </lineage>
</organism>